<feature type="region of interest" description="Disordered" evidence="1">
    <location>
        <begin position="40"/>
        <end position="76"/>
    </location>
</feature>
<accession>A0A9P5IM37</accession>
<dbReference type="GeneID" id="62150499"/>
<dbReference type="AlphaFoldDB" id="A0A9P5IM37"/>
<dbReference type="Proteomes" id="UP000710849">
    <property type="component" value="Unassembled WGS sequence"/>
</dbReference>
<dbReference type="EMBL" id="RCSW01000013">
    <property type="protein sequence ID" value="KAF7940724.1"/>
    <property type="molecule type" value="Genomic_DNA"/>
</dbReference>
<protein>
    <submittedName>
        <fullName evidence="2">Uncharacterized protein</fullName>
    </submittedName>
</protein>
<dbReference type="RefSeq" id="XP_038731613.1">
    <property type="nucleotide sequence ID" value="XM_038877423.1"/>
</dbReference>
<feature type="compositionally biased region" description="Basic and acidic residues" evidence="1">
    <location>
        <begin position="40"/>
        <end position="50"/>
    </location>
</feature>
<evidence type="ECO:0000256" key="1">
    <source>
        <dbReference type="SAM" id="MobiDB-lite"/>
    </source>
</evidence>
<feature type="compositionally biased region" description="Basic residues" evidence="1">
    <location>
        <begin position="59"/>
        <end position="76"/>
    </location>
</feature>
<proteinExistence type="predicted"/>
<name>A0A9P5IM37_9HELO</name>
<comment type="caution">
    <text evidence="2">The sequence shown here is derived from an EMBL/GenBank/DDBJ whole genome shotgun (WGS) entry which is preliminary data.</text>
</comment>
<reference evidence="2 3" key="1">
    <citation type="journal article" date="2020" name="Genome Biol. Evol.">
        <title>Comparative genomics of Sclerotiniaceae.</title>
        <authorList>
            <person name="Valero Jimenez C.A."/>
            <person name="Steentjes M."/>
            <person name="Scholten O.E."/>
            <person name="Van Kan J.A.L."/>
        </authorList>
    </citation>
    <scope>NUCLEOTIDE SEQUENCE [LARGE SCALE GENOMIC DNA]</scope>
    <source>
        <strain evidence="2 3">MUCL 94</strain>
    </source>
</reference>
<organism evidence="2 3">
    <name type="scientific">Botrytis byssoidea</name>
    <dbReference type="NCBI Taxonomy" id="139641"/>
    <lineage>
        <taxon>Eukaryota</taxon>
        <taxon>Fungi</taxon>
        <taxon>Dikarya</taxon>
        <taxon>Ascomycota</taxon>
        <taxon>Pezizomycotina</taxon>
        <taxon>Leotiomycetes</taxon>
        <taxon>Helotiales</taxon>
        <taxon>Sclerotiniaceae</taxon>
        <taxon>Botrytis</taxon>
    </lineage>
</organism>
<sequence>MLDMLSQKSKRVATLSLYQFDIILNKIVVKEVLYPAKTESLSEGRKREGLFTHSLTKSPKNHKLPSQKVKSRQAKF</sequence>
<evidence type="ECO:0000313" key="2">
    <source>
        <dbReference type="EMBL" id="KAF7940724.1"/>
    </source>
</evidence>
<keyword evidence="3" id="KW-1185">Reference proteome</keyword>
<gene>
    <name evidence="2" type="ORF">EAE97_006910</name>
</gene>
<evidence type="ECO:0000313" key="3">
    <source>
        <dbReference type="Proteomes" id="UP000710849"/>
    </source>
</evidence>